<evidence type="ECO:0000313" key="2">
    <source>
        <dbReference type="EMBL" id="CAF92902.1"/>
    </source>
</evidence>
<accession>Q4T2I0</accession>
<feature type="region of interest" description="Disordered" evidence="1">
    <location>
        <begin position="98"/>
        <end position="120"/>
    </location>
</feature>
<reference evidence="2" key="1">
    <citation type="journal article" date="2004" name="Nature">
        <title>Genome duplication in the teleost fish Tetraodon nigroviridis reveals the early vertebrate proto-karyotype.</title>
        <authorList>
            <person name="Jaillon O."/>
            <person name="Aury J.-M."/>
            <person name="Brunet F."/>
            <person name="Petit J.-L."/>
            <person name="Stange-Thomann N."/>
            <person name="Mauceli E."/>
            <person name="Bouneau L."/>
            <person name="Fischer C."/>
            <person name="Ozouf-Costaz C."/>
            <person name="Bernot A."/>
            <person name="Nicaud S."/>
            <person name="Jaffe D."/>
            <person name="Fisher S."/>
            <person name="Lutfalla G."/>
            <person name="Dossat C."/>
            <person name="Segurens B."/>
            <person name="Dasilva C."/>
            <person name="Salanoubat M."/>
            <person name="Levy M."/>
            <person name="Boudet N."/>
            <person name="Castellano S."/>
            <person name="Anthouard V."/>
            <person name="Jubin C."/>
            <person name="Castelli V."/>
            <person name="Katinka M."/>
            <person name="Vacherie B."/>
            <person name="Biemont C."/>
            <person name="Skalli Z."/>
            <person name="Cattolico L."/>
            <person name="Poulain J."/>
            <person name="De Berardinis V."/>
            <person name="Cruaud C."/>
            <person name="Duprat S."/>
            <person name="Brottier P."/>
            <person name="Coutanceau J.-P."/>
            <person name="Gouzy J."/>
            <person name="Parra G."/>
            <person name="Lardier G."/>
            <person name="Chapple C."/>
            <person name="McKernan K.J."/>
            <person name="McEwan P."/>
            <person name="Bosak S."/>
            <person name="Kellis M."/>
            <person name="Volff J.-N."/>
            <person name="Guigo R."/>
            <person name="Zody M.C."/>
            <person name="Mesirov J."/>
            <person name="Lindblad-Toh K."/>
            <person name="Birren B."/>
            <person name="Nusbaum C."/>
            <person name="Kahn D."/>
            <person name="Robinson-Rechavi M."/>
            <person name="Laudet V."/>
            <person name="Schachter V."/>
            <person name="Quetier F."/>
            <person name="Saurin W."/>
            <person name="Scarpelli C."/>
            <person name="Wincker P."/>
            <person name="Lander E.S."/>
            <person name="Weissenbach J."/>
            <person name="Roest Crollius H."/>
        </authorList>
    </citation>
    <scope>NUCLEOTIDE SEQUENCE [LARGE SCALE GENOMIC DNA]</scope>
</reference>
<protein>
    <submittedName>
        <fullName evidence="2">(spotted green pufferfish) hypothetical protein</fullName>
    </submittedName>
</protein>
<proteinExistence type="predicted"/>
<organism evidence="2">
    <name type="scientific">Tetraodon nigroviridis</name>
    <name type="common">Spotted green pufferfish</name>
    <name type="synonym">Chelonodon nigroviridis</name>
    <dbReference type="NCBI Taxonomy" id="99883"/>
    <lineage>
        <taxon>Eukaryota</taxon>
        <taxon>Metazoa</taxon>
        <taxon>Chordata</taxon>
        <taxon>Craniata</taxon>
        <taxon>Vertebrata</taxon>
        <taxon>Euteleostomi</taxon>
        <taxon>Actinopterygii</taxon>
        <taxon>Neopterygii</taxon>
        <taxon>Teleostei</taxon>
        <taxon>Neoteleostei</taxon>
        <taxon>Acanthomorphata</taxon>
        <taxon>Eupercaria</taxon>
        <taxon>Tetraodontiformes</taxon>
        <taxon>Tetradontoidea</taxon>
        <taxon>Tetraodontidae</taxon>
        <taxon>Tetraodon</taxon>
    </lineage>
</organism>
<feature type="compositionally biased region" description="Basic and acidic residues" evidence="1">
    <location>
        <begin position="109"/>
        <end position="120"/>
    </location>
</feature>
<sequence length="120" mass="12947">MSPSQQSSPECGEDKGDCGGPQETTPPTSSANHQWCCSRAARSSGSAPLRSRKKRMLLSVPRHRVQMFTSSEHFSIAPIRTANGNDFASTLRQSKVGKRKGIGGCRTVDQGREDGGATRR</sequence>
<comment type="caution">
    <text evidence="2">The sequence shown here is derived from an EMBL/GenBank/DDBJ whole genome shotgun (WGS) entry which is preliminary data.</text>
</comment>
<feature type="region of interest" description="Disordered" evidence="1">
    <location>
        <begin position="1"/>
        <end position="56"/>
    </location>
</feature>
<gene>
    <name evidence="2" type="ORF">GSTENG00008330001</name>
</gene>
<dbReference type="EMBL" id="CAAE01010267">
    <property type="protein sequence ID" value="CAF92902.1"/>
    <property type="molecule type" value="Genomic_DNA"/>
</dbReference>
<dbReference type="AlphaFoldDB" id="Q4T2I0"/>
<name>Q4T2I0_TETNG</name>
<feature type="compositionally biased region" description="Polar residues" evidence="1">
    <location>
        <begin position="22"/>
        <end position="35"/>
    </location>
</feature>
<reference evidence="2" key="2">
    <citation type="submission" date="2004-02" db="EMBL/GenBank/DDBJ databases">
        <authorList>
            <consortium name="Genoscope"/>
            <consortium name="Whitehead Institute Centre for Genome Research"/>
        </authorList>
    </citation>
    <scope>NUCLEOTIDE SEQUENCE</scope>
</reference>
<dbReference type="KEGG" id="tng:GSTEN00008330G001"/>
<evidence type="ECO:0000256" key="1">
    <source>
        <dbReference type="SAM" id="MobiDB-lite"/>
    </source>
</evidence>
<feature type="compositionally biased region" description="Low complexity" evidence="1">
    <location>
        <begin position="38"/>
        <end position="49"/>
    </location>
</feature>